<organism evidence="1 2">
    <name type="scientific">Naganishia cerealis</name>
    <dbReference type="NCBI Taxonomy" id="610337"/>
    <lineage>
        <taxon>Eukaryota</taxon>
        <taxon>Fungi</taxon>
        <taxon>Dikarya</taxon>
        <taxon>Basidiomycota</taxon>
        <taxon>Agaricomycotina</taxon>
        <taxon>Tremellomycetes</taxon>
        <taxon>Filobasidiales</taxon>
        <taxon>Filobasidiaceae</taxon>
        <taxon>Naganishia</taxon>
    </lineage>
</organism>
<accession>A0ACC2V1F0</accession>
<sequence>MVFDGNNNFALQQITPVSPGVTQASILIQPAIHSADGQSSAHGWAESTDALHFPGGAVDMELRPDIPPFVATPQAAMSQLPFDPGLIDSSFQTEDANLLEFFRYGLAQWPDSTNIWPPINDFGNSGP</sequence>
<protein>
    <submittedName>
        <fullName evidence="1">Uncharacterized protein</fullName>
    </submittedName>
</protein>
<comment type="caution">
    <text evidence="1">The sequence shown here is derived from an EMBL/GenBank/DDBJ whole genome shotgun (WGS) entry which is preliminary data.</text>
</comment>
<dbReference type="Proteomes" id="UP001241377">
    <property type="component" value="Unassembled WGS sequence"/>
</dbReference>
<reference evidence="1" key="1">
    <citation type="submission" date="2023-04" db="EMBL/GenBank/DDBJ databases">
        <title>Draft Genome sequencing of Naganishia species isolated from polar environments using Oxford Nanopore Technology.</title>
        <authorList>
            <person name="Leo P."/>
            <person name="Venkateswaran K."/>
        </authorList>
    </citation>
    <scope>NUCLEOTIDE SEQUENCE</scope>
    <source>
        <strain evidence="1">MNA-CCFEE 5261</strain>
    </source>
</reference>
<gene>
    <name evidence="1" type="ORF">QFC19_008615</name>
</gene>
<evidence type="ECO:0000313" key="2">
    <source>
        <dbReference type="Proteomes" id="UP001241377"/>
    </source>
</evidence>
<evidence type="ECO:0000313" key="1">
    <source>
        <dbReference type="EMBL" id="KAJ9092760.1"/>
    </source>
</evidence>
<name>A0ACC2V1F0_9TREE</name>
<dbReference type="EMBL" id="JASBWR010000131">
    <property type="protein sequence ID" value="KAJ9092760.1"/>
    <property type="molecule type" value="Genomic_DNA"/>
</dbReference>
<keyword evidence="2" id="KW-1185">Reference proteome</keyword>
<proteinExistence type="predicted"/>